<evidence type="ECO:0000256" key="2">
    <source>
        <dbReference type="ARBA" id="ARBA00022448"/>
    </source>
</evidence>
<keyword evidence="4 8" id="KW-0812">Transmembrane</keyword>
<keyword evidence="3 8" id="KW-1134">Transmembrane beta strand</keyword>
<dbReference type="eggNOG" id="COG4774">
    <property type="taxonomic scope" value="Bacteria"/>
</dbReference>
<keyword evidence="5 9" id="KW-0798">TonB box</keyword>
<dbReference type="InterPro" id="IPR012910">
    <property type="entry name" value="Plug_dom"/>
</dbReference>
<dbReference type="PANTHER" id="PTHR32552">
    <property type="entry name" value="FERRICHROME IRON RECEPTOR-RELATED"/>
    <property type="match status" value="1"/>
</dbReference>
<keyword evidence="7 8" id="KW-0998">Cell outer membrane</keyword>
<gene>
    <name evidence="13" type="ORF">GCWU000321_01692</name>
</gene>
<evidence type="ECO:0000313" key="13">
    <source>
        <dbReference type="EMBL" id="EEW97696.1"/>
    </source>
</evidence>
<comment type="caution">
    <text evidence="13">The sequence shown here is derived from an EMBL/GenBank/DDBJ whole genome shotgun (WGS) entry which is preliminary data.</text>
</comment>
<feature type="chain" id="PRO_5002998758" evidence="10">
    <location>
        <begin position="23"/>
        <end position="721"/>
    </location>
</feature>
<dbReference type="InterPro" id="IPR036942">
    <property type="entry name" value="Beta-barrel_TonB_sf"/>
</dbReference>
<comment type="similarity">
    <text evidence="8 9">Belongs to the TonB-dependent receptor family.</text>
</comment>
<feature type="domain" description="TonB-dependent receptor plug" evidence="12">
    <location>
        <begin position="63"/>
        <end position="157"/>
    </location>
</feature>
<dbReference type="Gene3D" id="2.170.130.10">
    <property type="entry name" value="TonB-dependent receptor, plug domain"/>
    <property type="match status" value="1"/>
</dbReference>
<dbReference type="STRING" id="592028.GCWU000321_01692"/>
<dbReference type="InterPro" id="IPR000531">
    <property type="entry name" value="Beta-barrel_TonB"/>
</dbReference>
<evidence type="ECO:0000256" key="4">
    <source>
        <dbReference type="ARBA" id="ARBA00022692"/>
    </source>
</evidence>
<dbReference type="AlphaFoldDB" id="C9LQ60"/>
<dbReference type="HOGENOM" id="CLU_008287_22_0_9"/>
<name>C9LQ60_9FIRM</name>
<dbReference type="GeneID" id="78278218"/>
<dbReference type="EMBL" id="ACIM02000001">
    <property type="protein sequence ID" value="EEW97696.1"/>
    <property type="molecule type" value="Genomic_DNA"/>
</dbReference>
<keyword evidence="14" id="KW-1185">Reference proteome</keyword>
<dbReference type="PANTHER" id="PTHR32552:SF82">
    <property type="entry name" value="FCUA PROTEIN"/>
    <property type="match status" value="1"/>
</dbReference>
<dbReference type="GO" id="GO:0009279">
    <property type="term" value="C:cell outer membrane"/>
    <property type="evidence" value="ECO:0007669"/>
    <property type="project" value="UniProtKB-SubCell"/>
</dbReference>
<keyword evidence="13" id="KW-0675">Receptor</keyword>
<evidence type="ECO:0000256" key="6">
    <source>
        <dbReference type="ARBA" id="ARBA00023136"/>
    </source>
</evidence>
<dbReference type="GO" id="GO:0015344">
    <property type="term" value="F:siderophore uptake transmembrane transporter activity"/>
    <property type="evidence" value="ECO:0007669"/>
    <property type="project" value="TreeGrafter"/>
</dbReference>
<dbReference type="OrthoDB" id="9775095at2"/>
<feature type="domain" description="TonB-dependent receptor-like beta-barrel" evidence="11">
    <location>
        <begin position="253"/>
        <end position="689"/>
    </location>
</feature>
<comment type="subcellular location">
    <subcellularLocation>
        <location evidence="1 8">Cell outer membrane</location>
        <topology evidence="1 8">Multi-pass membrane protein</topology>
    </subcellularLocation>
</comment>
<accession>C9LQ60</accession>
<protein>
    <submittedName>
        <fullName evidence="13">TonB-dependent siderophore receptor</fullName>
    </submittedName>
</protein>
<keyword evidence="2 8" id="KW-0813">Transport</keyword>
<dbReference type="InterPro" id="IPR039426">
    <property type="entry name" value="TonB-dep_rcpt-like"/>
</dbReference>
<organism evidence="13 14">
    <name type="scientific">Dialister invisus DSM 15470</name>
    <dbReference type="NCBI Taxonomy" id="592028"/>
    <lineage>
        <taxon>Bacteria</taxon>
        <taxon>Bacillati</taxon>
        <taxon>Bacillota</taxon>
        <taxon>Negativicutes</taxon>
        <taxon>Veillonellales</taxon>
        <taxon>Veillonellaceae</taxon>
        <taxon>Dialister</taxon>
    </lineage>
</organism>
<evidence type="ECO:0000259" key="12">
    <source>
        <dbReference type="Pfam" id="PF07715"/>
    </source>
</evidence>
<evidence type="ECO:0000256" key="7">
    <source>
        <dbReference type="ARBA" id="ARBA00023237"/>
    </source>
</evidence>
<reference evidence="13" key="1">
    <citation type="submission" date="2009-09" db="EMBL/GenBank/DDBJ databases">
        <authorList>
            <person name="Weinstock G."/>
            <person name="Sodergren E."/>
            <person name="Clifton S."/>
            <person name="Fulton L."/>
            <person name="Fulton B."/>
            <person name="Courtney L."/>
            <person name="Fronick C."/>
            <person name="Harrison M."/>
            <person name="Strong C."/>
            <person name="Farmer C."/>
            <person name="Delahaunty K."/>
            <person name="Markovic C."/>
            <person name="Hall O."/>
            <person name="Minx P."/>
            <person name="Tomlinson C."/>
            <person name="Mitreva M."/>
            <person name="Nelson J."/>
            <person name="Hou S."/>
            <person name="Wollam A."/>
            <person name="Pepin K.H."/>
            <person name="Johnson M."/>
            <person name="Bhonagiri V."/>
            <person name="Nash W.E."/>
            <person name="Warren W."/>
            <person name="Chinwalla A."/>
            <person name="Mardis E.R."/>
            <person name="Wilson R.K."/>
        </authorList>
    </citation>
    <scope>NUCLEOTIDE SEQUENCE [LARGE SCALE GENOMIC DNA]</scope>
    <source>
        <strain evidence="13">DSM 15470</strain>
    </source>
</reference>
<keyword evidence="10" id="KW-0732">Signal</keyword>
<evidence type="ECO:0000256" key="1">
    <source>
        <dbReference type="ARBA" id="ARBA00004571"/>
    </source>
</evidence>
<proteinExistence type="inferred from homology"/>
<feature type="signal peptide" evidence="10">
    <location>
        <begin position="1"/>
        <end position="22"/>
    </location>
</feature>
<evidence type="ECO:0000256" key="8">
    <source>
        <dbReference type="PROSITE-ProRule" id="PRU01360"/>
    </source>
</evidence>
<dbReference type="Pfam" id="PF00593">
    <property type="entry name" value="TonB_dep_Rec_b-barrel"/>
    <property type="match status" value="1"/>
</dbReference>
<dbReference type="RefSeq" id="WP_007070627.1">
    <property type="nucleotide sequence ID" value="NZ_GG698602.1"/>
</dbReference>
<evidence type="ECO:0000259" key="11">
    <source>
        <dbReference type="Pfam" id="PF00593"/>
    </source>
</evidence>
<keyword evidence="6 8" id="KW-0472">Membrane</keyword>
<sequence>MRKKILSFGIFLTLVGTNSGTAAPVTQLDEVVVTANRIEEKGTMPGGFVRQNTNLGLSGEKDIMDVPYTAQSLSQKSIAAMVMPTRQIDQVLANVPSIRTGTSPIKTDFSIRGIGANGASLYLNNIPGFFIMCAGPEPNTIDHADVVIGPAATLSGSVQSYNGPDGGQPGSIYLYTKKPAETNFSRYTQTFSGYGDWGEYIDISRNHLGGDQSWGIRMYGQYDRGGLSSISGAGSKKRNLFVDISHETERNKTNIFGGYYDYRIYGGERRFSILRNALQIPSAPDASLSYDDPHYMHQNVYGYQLTVNHDKKINDHLSWFLNAGMNETTVRRFIFQGQIILDGEGNLSKNKLWSQYFFMKNRYGQTGLKANFQTGAVKHDLSLSIDRAYRVHYNNNKQVSKPADNLAFGNIYTGIQFSPKMYSWDDSKSLTKMFMLQEMDTSINIVDNMTIGKWNILAAGTRRHENFRGKAPKNKNKADSYAPTFGINYHPNKDTSFYAAYAKSTSRSTPVYGGYENDGDLLEPMKLTQKEIGVKHRAGNVFYTLSYFDMDQPNPIDVEADGKTYYKMDGRNRYKGIDFSVNGSLSDKWNIFGGFEYLHARQESTQGGLNDGLPTDGSAKWNAVLGVEYKPNENWSITGRMEYQSKGVIIGTNRRELSYPSFTTFDLFTSYKTQFGKTPVTLRASVYNVFDKNYWRSQPGQGNKLMLSMPRTYVLSASFDF</sequence>
<evidence type="ECO:0000256" key="3">
    <source>
        <dbReference type="ARBA" id="ARBA00022452"/>
    </source>
</evidence>
<dbReference type="InterPro" id="IPR037066">
    <property type="entry name" value="Plug_dom_sf"/>
</dbReference>
<dbReference type="Proteomes" id="UP000004736">
    <property type="component" value="Unassembled WGS sequence"/>
</dbReference>
<evidence type="ECO:0000313" key="14">
    <source>
        <dbReference type="Proteomes" id="UP000004736"/>
    </source>
</evidence>
<dbReference type="SUPFAM" id="SSF56935">
    <property type="entry name" value="Porins"/>
    <property type="match status" value="1"/>
</dbReference>
<evidence type="ECO:0000256" key="10">
    <source>
        <dbReference type="SAM" id="SignalP"/>
    </source>
</evidence>
<dbReference type="PROSITE" id="PS52016">
    <property type="entry name" value="TONB_DEPENDENT_REC_3"/>
    <property type="match status" value="1"/>
</dbReference>
<dbReference type="Pfam" id="PF07715">
    <property type="entry name" value="Plug"/>
    <property type="match status" value="1"/>
</dbReference>
<evidence type="ECO:0000256" key="5">
    <source>
        <dbReference type="ARBA" id="ARBA00023077"/>
    </source>
</evidence>
<evidence type="ECO:0000256" key="9">
    <source>
        <dbReference type="RuleBase" id="RU003357"/>
    </source>
</evidence>
<dbReference type="Gene3D" id="2.40.170.20">
    <property type="entry name" value="TonB-dependent receptor, beta-barrel domain"/>
    <property type="match status" value="1"/>
</dbReference>